<dbReference type="InterPro" id="IPR052160">
    <property type="entry name" value="Gypsy_RT_Integrase-like"/>
</dbReference>
<dbReference type="RefSeq" id="XP_016484943.1">
    <property type="nucleotide sequence ID" value="XM_016629457.1"/>
</dbReference>
<accession>A0A1S4B820</accession>
<feature type="non-terminal residue" evidence="2">
    <location>
        <position position="190"/>
    </location>
</feature>
<dbReference type="PaxDb" id="4097-A0A1S4B820"/>
<dbReference type="KEGG" id="nta:107805420"/>
<name>A0A1S4B820_TOBAC</name>
<dbReference type="PANTHER" id="PTHR47266">
    <property type="entry name" value="ENDONUCLEASE-RELATED"/>
    <property type="match status" value="1"/>
</dbReference>
<reference evidence="2" key="1">
    <citation type="submission" date="2025-08" db="UniProtKB">
        <authorList>
            <consortium name="RefSeq"/>
        </authorList>
    </citation>
    <scope>IDENTIFICATION</scope>
</reference>
<organism evidence="2">
    <name type="scientific">Nicotiana tabacum</name>
    <name type="common">Common tobacco</name>
    <dbReference type="NCBI Taxonomy" id="4097"/>
    <lineage>
        <taxon>Eukaryota</taxon>
        <taxon>Viridiplantae</taxon>
        <taxon>Streptophyta</taxon>
        <taxon>Embryophyta</taxon>
        <taxon>Tracheophyta</taxon>
        <taxon>Spermatophyta</taxon>
        <taxon>Magnoliopsida</taxon>
        <taxon>eudicotyledons</taxon>
        <taxon>Gunneridae</taxon>
        <taxon>Pentapetalae</taxon>
        <taxon>asterids</taxon>
        <taxon>lamiids</taxon>
        <taxon>Solanales</taxon>
        <taxon>Solanaceae</taxon>
        <taxon>Nicotianoideae</taxon>
        <taxon>Nicotianeae</taxon>
        <taxon>Nicotiana</taxon>
    </lineage>
</organism>
<sequence length="190" mass="22031">MAQHKADMEMIDEWKERAITYNERLEYLEYNLMELEGNIRNRVTGCQNAKGNKGGNLAKVDVIKNRAESSLVAEVKEKQYNDSLSAQLKEGIHEHKTTMFFSLGMDDGTLRYQGRLCVPDIDDIRERIMVEAHSFKYSIHPGSTKTMYHDFKEVDWWNNMKRNVVDYVAKCLNCQQVKAEHQRPGGLAQI</sequence>
<evidence type="ECO:0000313" key="2">
    <source>
        <dbReference type="RefSeq" id="XP_016484943.1"/>
    </source>
</evidence>
<gene>
    <name evidence="2" type="primary">LOC107805420</name>
</gene>
<proteinExistence type="predicted"/>
<dbReference type="InterPro" id="IPR041588">
    <property type="entry name" value="Integrase_H2C2"/>
</dbReference>
<dbReference type="AlphaFoldDB" id="A0A1S4B820"/>
<protein>
    <recommendedName>
        <fullName evidence="1">Integrase zinc-binding domain-containing protein</fullName>
    </recommendedName>
</protein>
<dbReference type="Pfam" id="PF17921">
    <property type="entry name" value="Integrase_H2C2"/>
    <property type="match status" value="1"/>
</dbReference>
<dbReference type="Gene3D" id="1.10.340.70">
    <property type="match status" value="1"/>
</dbReference>
<evidence type="ECO:0000259" key="1">
    <source>
        <dbReference type="Pfam" id="PF17921"/>
    </source>
</evidence>
<feature type="domain" description="Integrase zinc-binding" evidence="1">
    <location>
        <begin position="123"/>
        <end position="179"/>
    </location>
</feature>
<dbReference type="OrthoDB" id="1304586at2759"/>